<dbReference type="AlphaFoldDB" id="A0A3S2UBH4"/>
<dbReference type="RefSeq" id="WP_127683542.1">
    <property type="nucleotide sequence ID" value="NZ_SACM01000004.1"/>
</dbReference>
<accession>A0A3S2UBH4</accession>
<keyword evidence="6 8" id="KW-1133">Transmembrane helix</keyword>
<dbReference type="GO" id="GO:0005886">
    <property type="term" value="C:plasma membrane"/>
    <property type="evidence" value="ECO:0007669"/>
    <property type="project" value="UniProtKB-SubCell"/>
</dbReference>
<evidence type="ECO:0000256" key="5">
    <source>
        <dbReference type="ARBA" id="ARBA00022960"/>
    </source>
</evidence>
<feature type="transmembrane region" description="Helical" evidence="8">
    <location>
        <begin position="83"/>
        <end position="100"/>
    </location>
</feature>
<dbReference type="GO" id="GO:0008360">
    <property type="term" value="P:regulation of cell shape"/>
    <property type="evidence" value="ECO:0007669"/>
    <property type="project" value="UniProtKB-KW"/>
</dbReference>
<keyword evidence="3" id="KW-1003">Cell membrane</keyword>
<dbReference type="Proteomes" id="UP000288587">
    <property type="component" value="Unassembled WGS sequence"/>
</dbReference>
<name>A0A3S2UBH4_9BURK</name>
<evidence type="ECO:0000313" key="10">
    <source>
        <dbReference type="Proteomes" id="UP000288587"/>
    </source>
</evidence>
<evidence type="ECO:0000256" key="4">
    <source>
        <dbReference type="ARBA" id="ARBA00022692"/>
    </source>
</evidence>
<dbReference type="PANTHER" id="PTHR37484:SF1">
    <property type="entry name" value="ROD SHAPE-DETERMINING PROTEIN MRED"/>
    <property type="match status" value="1"/>
</dbReference>
<dbReference type="NCBIfam" id="TIGR03426">
    <property type="entry name" value="shape_MreD"/>
    <property type="match status" value="1"/>
</dbReference>
<evidence type="ECO:0000256" key="7">
    <source>
        <dbReference type="ARBA" id="ARBA00023136"/>
    </source>
</evidence>
<keyword evidence="4 8" id="KW-0812">Transmembrane</keyword>
<evidence type="ECO:0000313" key="9">
    <source>
        <dbReference type="EMBL" id="RVT83578.1"/>
    </source>
</evidence>
<dbReference type="InterPro" id="IPR007227">
    <property type="entry name" value="Cell_shape_determining_MreD"/>
</dbReference>
<evidence type="ECO:0000256" key="3">
    <source>
        <dbReference type="ARBA" id="ARBA00022475"/>
    </source>
</evidence>
<organism evidence="9 10">
    <name type="scientific">Inhella crocodyli</name>
    <dbReference type="NCBI Taxonomy" id="2499851"/>
    <lineage>
        <taxon>Bacteria</taxon>
        <taxon>Pseudomonadati</taxon>
        <taxon>Pseudomonadota</taxon>
        <taxon>Betaproteobacteria</taxon>
        <taxon>Burkholderiales</taxon>
        <taxon>Sphaerotilaceae</taxon>
        <taxon>Inhella</taxon>
    </lineage>
</organism>
<proteinExistence type="inferred from homology"/>
<keyword evidence="7 8" id="KW-0472">Membrane</keyword>
<protein>
    <submittedName>
        <fullName evidence="9">Rod shape-determining protein MreD</fullName>
    </submittedName>
</protein>
<comment type="subcellular location">
    <subcellularLocation>
        <location evidence="1">Cell membrane</location>
        <topology evidence="1">Multi-pass membrane protein</topology>
    </subcellularLocation>
</comment>
<gene>
    <name evidence="9" type="primary">mreD</name>
    <name evidence="9" type="ORF">EOD73_13430</name>
</gene>
<keyword evidence="5" id="KW-0133">Cell shape</keyword>
<keyword evidence="10" id="KW-1185">Reference proteome</keyword>
<feature type="transmembrane region" description="Helical" evidence="8">
    <location>
        <begin position="136"/>
        <end position="158"/>
    </location>
</feature>
<comment type="caution">
    <text evidence="9">The sequence shown here is derived from an EMBL/GenBank/DDBJ whole genome shotgun (WGS) entry which is preliminary data.</text>
</comment>
<evidence type="ECO:0000256" key="6">
    <source>
        <dbReference type="ARBA" id="ARBA00022989"/>
    </source>
</evidence>
<dbReference type="Pfam" id="PF04093">
    <property type="entry name" value="MreD"/>
    <property type="match status" value="1"/>
</dbReference>
<dbReference type="OrthoDB" id="5297408at2"/>
<comment type="similarity">
    <text evidence="2">Belongs to the MreD family.</text>
</comment>
<evidence type="ECO:0000256" key="1">
    <source>
        <dbReference type="ARBA" id="ARBA00004651"/>
    </source>
</evidence>
<dbReference type="InterPro" id="IPR026034">
    <property type="entry name" value="MreD_proteobac"/>
</dbReference>
<dbReference type="EMBL" id="SACM01000004">
    <property type="protein sequence ID" value="RVT83578.1"/>
    <property type="molecule type" value="Genomic_DNA"/>
</dbReference>
<evidence type="ECO:0000256" key="2">
    <source>
        <dbReference type="ARBA" id="ARBA00007776"/>
    </source>
</evidence>
<dbReference type="PIRSF" id="PIRSF018472">
    <property type="entry name" value="MreD_proteobac"/>
    <property type="match status" value="1"/>
</dbReference>
<evidence type="ECO:0000256" key="8">
    <source>
        <dbReference type="SAM" id="Phobius"/>
    </source>
</evidence>
<sequence>MIMPRGAGQLLLPARPWFIALSLFLAMLLDMVPVGREAAWPSALALVLVFWNVHQPRRVGVGWAFALGLLMDVHQGALLGQHALAFSLLAFLAVTLHRRLLWFGVLEQSLQVLLLLALAHAVQAGVRLLAGGMAPGWTLLLAPVIEALLWPLATWLLLAPQRRAPDRDAHRPL</sequence>
<dbReference type="PANTHER" id="PTHR37484">
    <property type="entry name" value="ROD SHAPE-DETERMINING PROTEIN MRED"/>
    <property type="match status" value="1"/>
</dbReference>
<feature type="transmembrane region" description="Helical" evidence="8">
    <location>
        <begin position="12"/>
        <end position="32"/>
    </location>
</feature>
<reference evidence="9 10" key="1">
    <citation type="submission" date="2019-01" db="EMBL/GenBank/DDBJ databases">
        <authorList>
            <person name="Chen W.-M."/>
        </authorList>
    </citation>
    <scope>NUCLEOTIDE SEQUENCE [LARGE SCALE GENOMIC DNA]</scope>
    <source>
        <strain evidence="9 10">CCP-18</strain>
    </source>
</reference>